<name>A0A6S6ZCU2_9BURK</name>
<dbReference type="EMBL" id="CADIJX010000004">
    <property type="protein sequence ID" value="CAB3669224.1"/>
    <property type="molecule type" value="Genomic_DNA"/>
</dbReference>
<dbReference type="InterPro" id="IPR017737">
    <property type="entry name" value="TssE1-like"/>
</dbReference>
<dbReference type="InterPro" id="IPR007048">
    <property type="entry name" value="IraD/Gp25-like"/>
</dbReference>
<dbReference type="InterPro" id="IPR053176">
    <property type="entry name" value="T6SS_TssE1-like"/>
</dbReference>
<feature type="region of interest" description="Disordered" evidence="1">
    <location>
        <begin position="1"/>
        <end position="49"/>
    </location>
</feature>
<evidence type="ECO:0000313" key="4">
    <source>
        <dbReference type="Proteomes" id="UP000494108"/>
    </source>
</evidence>
<dbReference type="SUPFAM" id="SSF160719">
    <property type="entry name" value="gpW/gp25-like"/>
    <property type="match status" value="1"/>
</dbReference>
<feature type="compositionally biased region" description="Basic and acidic residues" evidence="1">
    <location>
        <begin position="31"/>
        <end position="45"/>
    </location>
</feature>
<dbReference type="RefSeq" id="WP_175176102.1">
    <property type="nucleotide sequence ID" value="NZ_CADIJX010000004.1"/>
</dbReference>
<organism evidence="3 4">
    <name type="scientific">Achromobacter pestifer</name>
    <dbReference type="NCBI Taxonomy" id="1353889"/>
    <lineage>
        <taxon>Bacteria</taxon>
        <taxon>Pseudomonadati</taxon>
        <taxon>Pseudomonadota</taxon>
        <taxon>Betaproteobacteria</taxon>
        <taxon>Burkholderiales</taxon>
        <taxon>Alcaligenaceae</taxon>
        <taxon>Achromobacter</taxon>
    </lineage>
</organism>
<gene>
    <name evidence="3" type="ORF">LMG3431_03769</name>
</gene>
<dbReference type="PANTHER" id="PTHR38595">
    <property type="entry name" value="CYTOPLASMIC PROTEIN-RELATED"/>
    <property type="match status" value="1"/>
</dbReference>
<evidence type="ECO:0000313" key="3">
    <source>
        <dbReference type="EMBL" id="CAB3669224.1"/>
    </source>
</evidence>
<accession>A0A6S6ZCU2</accession>
<feature type="domain" description="IraD/Gp25-like" evidence="2">
    <location>
        <begin position="53"/>
        <end position="157"/>
    </location>
</feature>
<protein>
    <recommendedName>
        <fullName evidence="2">IraD/Gp25-like domain-containing protein</fullName>
    </recommendedName>
</protein>
<proteinExistence type="predicted"/>
<sequence>MGHADDTAGWEPLARSRRAARDRLQPSLLDRLMDNDPTKREEPRDSAMLTHEQLRAAVLRDLRWLLNSVNLQTSQDLSAHRQVALSTVNFGVRAMAGKRMSEIDWIDVEESIRDAIAAFEPRILGSSVEVRCVTDTGTLEHHNVLSLEIRGMLWCVPHPLEFLFRTDIDLESGHMDLRDLGGL</sequence>
<dbReference type="Proteomes" id="UP000494108">
    <property type="component" value="Unassembled WGS sequence"/>
</dbReference>
<dbReference type="PANTHER" id="PTHR38595:SF1">
    <property type="entry name" value="TYPE VI SECRETION SYSTEM COMPONENT TSSE1"/>
    <property type="match status" value="1"/>
</dbReference>
<reference evidence="3 4" key="1">
    <citation type="submission" date="2020-04" db="EMBL/GenBank/DDBJ databases">
        <authorList>
            <person name="De Canck E."/>
        </authorList>
    </citation>
    <scope>NUCLEOTIDE SEQUENCE [LARGE SCALE GENOMIC DNA]</scope>
    <source>
        <strain evidence="3 4">LMG 3431</strain>
    </source>
</reference>
<keyword evidence="4" id="KW-1185">Reference proteome</keyword>
<evidence type="ECO:0000259" key="2">
    <source>
        <dbReference type="Pfam" id="PF04965"/>
    </source>
</evidence>
<dbReference type="Pfam" id="PF04965">
    <property type="entry name" value="GPW_gp25"/>
    <property type="match status" value="1"/>
</dbReference>
<dbReference type="AlphaFoldDB" id="A0A6S6ZCU2"/>
<evidence type="ECO:0000256" key="1">
    <source>
        <dbReference type="SAM" id="MobiDB-lite"/>
    </source>
</evidence>
<dbReference type="NCBIfam" id="TIGR03357">
    <property type="entry name" value="VI_zyme"/>
    <property type="match status" value="1"/>
</dbReference>